<dbReference type="EMBL" id="LPXH01000025">
    <property type="protein sequence ID" value="KUF41021.1"/>
    <property type="molecule type" value="Genomic_DNA"/>
</dbReference>
<dbReference type="CDD" id="cd17546">
    <property type="entry name" value="REC_hyHK_CKI1_RcsC-like"/>
    <property type="match status" value="1"/>
</dbReference>
<sequence>MIFPLKEEAPRSLRLTVRKMTWLPVVLLYGMTAAVLLCLGVMTVFYGYWLIEKNSSQYRRQMNAAAYSTQIFFDQREQLLRATAASVVPNLKKLSASEMPSRLGSSQQIRLFPLRDGADRFQWSLVLMPRAFEALEQAQVELVYTAMDTGTTQVVLRDERPSSFTLSEQTQRWIHDRLSAQTGQLRPGEAAPVVWLTPPGTTVKKLFMYLPLDASDPQAGWLGIAISDIASRLDFSHLHGSSFALYAPDGQPIVFGAGAPQSAYLDLTEEDGFAFEPGHSYLERFVLSKSVGDAGWRLRYFMPRDQLLKDVLPRWSWAFGLFVLALVGICSGSRQIHRRMLQPASAHMKQLAESVALNHALLHATPVGLALVRRRDHALLLSNAQGRDWLPEQLLRALPHESLSSFEQEWHREDGQVLQVTLTPLRYEGEAAVLCTLHDVTRLKQAEQSLMAAKQEAELACQAKTDFLTTMSHEIRTPLYGVMGSLELLALTSITAQQRRYLDALQHSSNALLATVNNTLDLARIEAGHQSLEQAPFSPLQLVEEVVSSFAMRAESKGLQLYFMVDASTPARVLGHVQLVRQVLDNFVNNAIKFTESGSVLLRLHSEVTAQEQVGLRFQVIDTGIGMTAENVQRVFEPYFRVEGANAFRGTGLGLSICARLAQVLQARLNAKSQLGVGTCMELELRVPVDPSSETDGMPQLLAAPVYVRGGASDAVALTCAWLRRWGAKALPYRADLPEQKGAVLLETWPPTQSIADWSGPRVLAQPLSQAVEQTSAANTWQVSAYSLLEMGRAIQMAQEAGLQRADSAAAKQPGHVRTPMHLRVLVVEDHPVTRMILIEQLQQLGCEVESVQNGKEALQLQNIMSFDLIFTDWNMPILNGLEMTAALRSRGYGRPIICMTAAMAEATAVQGKAAGATKMVGKPMAMHEVIKILQDFV</sequence>
<dbReference type="CDD" id="cd16922">
    <property type="entry name" value="HATPase_EvgS-ArcB-TorS-like"/>
    <property type="match status" value="1"/>
</dbReference>
<dbReference type="CDD" id="cd00082">
    <property type="entry name" value="HisKA"/>
    <property type="match status" value="1"/>
</dbReference>
<dbReference type="EC" id="2.7.13.3" evidence="2"/>
<dbReference type="PANTHER" id="PTHR45339">
    <property type="entry name" value="HYBRID SIGNAL TRANSDUCTION HISTIDINE KINASE J"/>
    <property type="match status" value="1"/>
</dbReference>
<gene>
    <name evidence="10" type="ORF">AS359_09400</name>
</gene>
<dbReference type="SUPFAM" id="SSF55874">
    <property type="entry name" value="ATPase domain of HSP90 chaperone/DNA topoisomerase II/histidine kinase"/>
    <property type="match status" value="1"/>
</dbReference>
<keyword evidence="6" id="KW-0812">Transmembrane</keyword>
<evidence type="ECO:0000256" key="1">
    <source>
        <dbReference type="ARBA" id="ARBA00000085"/>
    </source>
</evidence>
<accession>A0A0W7Z0U5</accession>
<dbReference type="Pfam" id="PF00512">
    <property type="entry name" value="HisKA"/>
    <property type="match status" value="1"/>
</dbReference>
<feature type="domain" description="Response regulatory" evidence="8">
    <location>
        <begin position="824"/>
        <end position="938"/>
    </location>
</feature>
<comment type="catalytic activity">
    <reaction evidence="1">
        <text>ATP + protein L-histidine = ADP + protein N-phospho-L-histidine.</text>
        <dbReference type="EC" id="2.7.13.3"/>
    </reaction>
</comment>
<evidence type="ECO:0000313" key="11">
    <source>
        <dbReference type="Proteomes" id="UP000053300"/>
    </source>
</evidence>
<keyword evidence="11" id="KW-1185">Reference proteome</keyword>
<dbReference type="PROSITE" id="PS50113">
    <property type="entry name" value="PAC"/>
    <property type="match status" value="1"/>
</dbReference>
<comment type="caution">
    <text evidence="10">The sequence shown here is derived from an EMBL/GenBank/DDBJ whole genome shotgun (WGS) entry which is preliminary data.</text>
</comment>
<proteinExistence type="predicted"/>
<dbReference type="Gene3D" id="3.30.565.10">
    <property type="entry name" value="Histidine kinase-like ATPase, C-terminal domain"/>
    <property type="match status" value="1"/>
</dbReference>
<dbReference type="SUPFAM" id="SSF52172">
    <property type="entry name" value="CheY-like"/>
    <property type="match status" value="1"/>
</dbReference>
<dbReference type="Gene3D" id="1.10.287.130">
    <property type="match status" value="1"/>
</dbReference>
<dbReference type="Pfam" id="PF00072">
    <property type="entry name" value="Response_reg"/>
    <property type="match status" value="1"/>
</dbReference>
<feature type="domain" description="Histidine kinase" evidence="7">
    <location>
        <begin position="470"/>
        <end position="689"/>
    </location>
</feature>
<dbReference type="STRING" id="225992.B5M06_10815"/>
<evidence type="ECO:0000256" key="3">
    <source>
        <dbReference type="ARBA" id="ARBA00022553"/>
    </source>
</evidence>
<evidence type="ECO:0000256" key="2">
    <source>
        <dbReference type="ARBA" id="ARBA00012438"/>
    </source>
</evidence>
<dbReference type="SMART" id="SM00387">
    <property type="entry name" value="HATPase_c"/>
    <property type="match status" value="1"/>
</dbReference>
<feature type="modified residue" description="4-aspartylphosphate" evidence="5">
    <location>
        <position position="873"/>
    </location>
</feature>
<evidence type="ECO:0000259" key="8">
    <source>
        <dbReference type="PROSITE" id="PS50110"/>
    </source>
</evidence>
<dbReference type="InterPro" id="IPR005467">
    <property type="entry name" value="His_kinase_dom"/>
</dbReference>
<reference evidence="10 11" key="1">
    <citation type="submission" date="2015-12" db="EMBL/GenBank/DDBJ databases">
        <title>Complete genome sequence of a multi-drug resistant strain Acidovorax sp. 12322-1.</title>
        <authorList>
            <person name="Ming D."/>
            <person name="Wang M."/>
            <person name="Hu S."/>
            <person name="Zhou Y."/>
            <person name="Jiang T."/>
        </authorList>
    </citation>
    <scope>NUCLEOTIDE SEQUENCE [LARGE SCALE GENOMIC DNA]</scope>
    <source>
        <strain evidence="10 11">12322-1</strain>
    </source>
</reference>
<dbReference type="InterPro" id="IPR036890">
    <property type="entry name" value="HATPase_C_sf"/>
</dbReference>
<keyword evidence="6" id="KW-1133">Transmembrane helix</keyword>
<evidence type="ECO:0000256" key="5">
    <source>
        <dbReference type="PROSITE-ProRule" id="PRU00169"/>
    </source>
</evidence>
<dbReference type="PROSITE" id="PS50109">
    <property type="entry name" value="HIS_KIN"/>
    <property type="match status" value="1"/>
</dbReference>
<keyword evidence="6" id="KW-0472">Membrane</keyword>
<keyword evidence="3 5" id="KW-0597">Phosphoprotein</keyword>
<evidence type="ECO:0000259" key="7">
    <source>
        <dbReference type="PROSITE" id="PS50109"/>
    </source>
</evidence>
<dbReference type="InterPro" id="IPR036097">
    <property type="entry name" value="HisK_dim/P_sf"/>
</dbReference>
<dbReference type="PRINTS" id="PR00344">
    <property type="entry name" value="BCTRLSENSOR"/>
</dbReference>
<name>A0A0W7Z0U5_9BURK</name>
<dbReference type="Gene3D" id="3.30.450.20">
    <property type="entry name" value="PAS domain"/>
    <property type="match status" value="1"/>
</dbReference>
<dbReference type="InterPro" id="IPR000700">
    <property type="entry name" value="PAS-assoc_C"/>
</dbReference>
<dbReference type="Gene3D" id="3.40.50.2300">
    <property type="match status" value="1"/>
</dbReference>
<dbReference type="SUPFAM" id="SSF55785">
    <property type="entry name" value="PYP-like sensor domain (PAS domain)"/>
    <property type="match status" value="1"/>
</dbReference>
<dbReference type="InterPro" id="IPR004358">
    <property type="entry name" value="Sig_transdc_His_kin-like_C"/>
</dbReference>
<dbReference type="InterPro" id="IPR003661">
    <property type="entry name" value="HisK_dim/P_dom"/>
</dbReference>
<dbReference type="InterPro" id="IPR001789">
    <property type="entry name" value="Sig_transdc_resp-reg_receiver"/>
</dbReference>
<feature type="domain" description="PAC" evidence="9">
    <location>
        <begin position="404"/>
        <end position="452"/>
    </location>
</feature>
<dbReference type="PROSITE" id="PS50110">
    <property type="entry name" value="RESPONSE_REGULATORY"/>
    <property type="match status" value="1"/>
</dbReference>
<dbReference type="SMART" id="SM00388">
    <property type="entry name" value="HisKA"/>
    <property type="match status" value="1"/>
</dbReference>
<dbReference type="InterPro" id="IPR003594">
    <property type="entry name" value="HATPase_dom"/>
</dbReference>
<dbReference type="InterPro" id="IPR035965">
    <property type="entry name" value="PAS-like_dom_sf"/>
</dbReference>
<dbReference type="AlphaFoldDB" id="A0A0W7Z0U5"/>
<dbReference type="Pfam" id="PF02518">
    <property type="entry name" value="HATPase_c"/>
    <property type="match status" value="1"/>
</dbReference>
<evidence type="ECO:0000256" key="6">
    <source>
        <dbReference type="SAM" id="Phobius"/>
    </source>
</evidence>
<protein>
    <recommendedName>
        <fullName evidence="2">histidine kinase</fullName>
        <ecNumber evidence="2">2.7.13.3</ecNumber>
    </recommendedName>
</protein>
<dbReference type="InterPro" id="IPR011006">
    <property type="entry name" value="CheY-like_superfamily"/>
</dbReference>
<organism evidence="10 11">
    <name type="scientific">Comamonas kerstersii</name>
    <dbReference type="NCBI Taxonomy" id="225992"/>
    <lineage>
        <taxon>Bacteria</taxon>
        <taxon>Pseudomonadati</taxon>
        <taxon>Pseudomonadota</taxon>
        <taxon>Betaproteobacteria</taxon>
        <taxon>Burkholderiales</taxon>
        <taxon>Comamonadaceae</taxon>
        <taxon>Comamonas</taxon>
    </lineage>
</organism>
<feature type="transmembrane region" description="Helical" evidence="6">
    <location>
        <begin position="315"/>
        <end position="332"/>
    </location>
</feature>
<dbReference type="Proteomes" id="UP000053300">
    <property type="component" value="Unassembled WGS sequence"/>
</dbReference>
<dbReference type="GO" id="GO:0000155">
    <property type="term" value="F:phosphorelay sensor kinase activity"/>
    <property type="evidence" value="ECO:0007669"/>
    <property type="project" value="InterPro"/>
</dbReference>
<feature type="transmembrane region" description="Helical" evidence="6">
    <location>
        <begin position="21"/>
        <end position="51"/>
    </location>
</feature>
<evidence type="ECO:0000259" key="9">
    <source>
        <dbReference type="PROSITE" id="PS50113"/>
    </source>
</evidence>
<evidence type="ECO:0000256" key="4">
    <source>
        <dbReference type="ARBA" id="ARBA00023012"/>
    </source>
</evidence>
<dbReference type="PANTHER" id="PTHR45339:SF1">
    <property type="entry name" value="HYBRID SIGNAL TRANSDUCTION HISTIDINE KINASE J"/>
    <property type="match status" value="1"/>
</dbReference>
<evidence type="ECO:0000313" key="10">
    <source>
        <dbReference type="EMBL" id="KUF41021.1"/>
    </source>
</evidence>
<keyword evidence="4" id="KW-0902">Two-component regulatory system</keyword>
<dbReference type="SMART" id="SM00448">
    <property type="entry name" value="REC"/>
    <property type="match status" value="1"/>
</dbReference>
<dbReference type="SUPFAM" id="SSF47384">
    <property type="entry name" value="Homodimeric domain of signal transducing histidine kinase"/>
    <property type="match status" value="1"/>
</dbReference>